<evidence type="ECO:0000313" key="10">
    <source>
        <dbReference type="Proteomes" id="UP000233425"/>
    </source>
</evidence>
<keyword evidence="10" id="KW-1185">Reference proteome</keyword>
<dbReference type="Proteomes" id="UP000233425">
    <property type="component" value="Unassembled WGS sequence"/>
</dbReference>
<dbReference type="GeneID" id="93768745"/>
<dbReference type="Gene3D" id="1.20.58.220">
    <property type="entry name" value="Phosphate transport system protein phou homolog 2, domain 2"/>
    <property type="match status" value="1"/>
</dbReference>
<dbReference type="GO" id="GO:0045936">
    <property type="term" value="P:negative regulation of phosphate metabolic process"/>
    <property type="evidence" value="ECO:0007669"/>
    <property type="project" value="InterPro"/>
</dbReference>
<dbReference type="Pfam" id="PF01895">
    <property type="entry name" value="PhoU"/>
    <property type="match status" value="2"/>
</dbReference>
<dbReference type="GO" id="GO:0005737">
    <property type="term" value="C:cytoplasm"/>
    <property type="evidence" value="ECO:0007669"/>
    <property type="project" value="UniProtKB-SubCell"/>
</dbReference>
<evidence type="ECO:0000256" key="4">
    <source>
        <dbReference type="ARBA" id="ARBA00022448"/>
    </source>
</evidence>
<dbReference type="PANTHER" id="PTHR42930">
    <property type="entry name" value="PHOSPHATE-SPECIFIC TRANSPORT SYSTEM ACCESSORY PROTEIN PHOU"/>
    <property type="match status" value="1"/>
</dbReference>
<comment type="similarity">
    <text evidence="2 7">Belongs to the PhoU family.</text>
</comment>
<evidence type="ECO:0000256" key="3">
    <source>
        <dbReference type="ARBA" id="ARBA00011738"/>
    </source>
</evidence>
<dbReference type="PIRSF" id="PIRSF003107">
    <property type="entry name" value="PhoU"/>
    <property type="match status" value="1"/>
</dbReference>
<name>A0A2N0UXZ3_9FIRM</name>
<dbReference type="EMBL" id="NNSR01000038">
    <property type="protein sequence ID" value="PKD31825.1"/>
    <property type="molecule type" value="Genomic_DNA"/>
</dbReference>
<feature type="domain" description="PhoU" evidence="8">
    <location>
        <begin position="118"/>
        <end position="203"/>
    </location>
</feature>
<accession>A0A2N0UXZ3</accession>
<keyword evidence="4 7" id="KW-0813">Transport</keyword>
<dbReference type="GO" id="GO:0030643">
    <property type="term" value="P:intracellular phosphate ion homeostasis"/>
    <property type="evidence" value="ECO:0007669"/>
    <property type="project" value="InterPro"/>
</dbReference>
<evidence type="ECO:0000313" key="9">
    <source>
        <dbReference type="EMBL" id="PKD31825.1"/>
    </source>
</evidence>
<evidence type="ECO:0000256" key="5">
    <source>
        <dbReference type="ARBA" id="ARBA00022490"/>
    </source>
</evidence>
<dbReference type="FunFam" id="1.20.58.220:FF:000004">
    <property type="entry name" value="Phosphate-specific transport system accessory protein PhoU"/>
    <property type="match status" value="1"/>
</dbReference>
<dbReference type="SUPFAM" id="SSF109755">
    <property type="entry name" value="PhoU-like"/>
    <property type="match status" value="1"/>
</dbReference>
<evidence type="ECO:0000259" key="8">
    <source>
        <dbReference type="Pfam" id="PF01895"/>
    </source>
</evidence>
<dbReference type="NCBIfam" id="TIGR02135">
    <property type="entry name" value="phoU_full"/>
    <property type="match status" value="1"/>
</dbReference>
<comment type="caution">
    <text evidence="9">The sequence shown here is derived from an EMBL/GenBank/DDBJ whole genome shotgun (WGS) entry which is preliminary data.</text>
</comment>
<organism evidence="9 10">
    <name type="scientific">Ruminococcus bromii</name>
    <dbReference type="NCBI Taxonomy" id="40518"/>
    <lineage>
        <taxon>Bacteria</taxon>
        <taxon>Bacillati</taxon>
        <taxon>Bacillota</taxon>
        <taxon>Clostridia</taxon>
        <taxon>Eubacteriales</taxon>
        <taxon>Oscillospiraceae</taxon>
        <taxon>Ruminococcus</taxon>
    </lineage>
</organism>
<evidence type="ECO:0000256" key="2">
    <source>
        <dbReference type="ARBA" id="ARBA00008107"/>
    </source>
</evidence>
<dbReference type="InterPro" id="IPR026022">
    <property type="entry name" value="PhoU_dom"/>
</dbReference>
<dbReference type="PANTHER" id="PTHR42930:SF3">
    <property type="entry name" value="PHOSPHATE-SPECIFIC TRANSPORT SYSTEM ACCESSORY PROTEIN PHOU"/>
    <property type="match status" value="1"/>
</dbReference>
<keyword evidence="6 7" id="KW-0592">Phosphate transport</keyword>
<sequence>MREYFDKELTQLNDSLIEMGGLVEQAIKNTMKMIVDGEDLLDIAREHENRINEAEKSIQSRCLHLLLHQAPVAHDLRYVSAALKMITDLERIGDQAVDIAEVSVYIKDKKQVFNLTHILEMADNASKMVTEAIDAFVKSDIEVAKKVARQDDIVDELFNRSKNETVELIHKNKELGSEALDIVMIAKYLERIADHAVNVAEWVAFSITGSCDLSD</sequence>
<keyword evidence="5 7" id="KW-0963">Cytoplasm</keyword>
<gene>
    <name evidence="9" type="primary">phoU_2</name>
    <name evidence="9" type="ORF">RBATCC27255_00740</name>
</gene>
<evidence type="ECO:0000256" key="6">
    <source>
        <dbReference type="ARBA" id="ARBA00022592"/>
    </source>
</evidence>
<evidence type="ECO:0000256" key="7">
    <source>
        <dbReference type="PIRNR" id="PIRNR003107"/>
    </source>
</evidence>
<protein>
    <recommendedName>
        <fullName evidence="7">Phosphate-specific transport system accessory protein PhoU</fullName>
    </recommendedName>
</protein>
<comment type="subunit">
    <text evidence="3 7">Homodimer.</text>
</comment>
<dbReference type="GO" id="GO:0006817">
    <property type="term" value="P:phosphate ion transport"/>
    <property type="evidence" value="ECO:0007669"/>
    <property type="project" value="UniProtKB-KW"/>
</dbReference>
<dbReference type="AlphaFoldDB" id="A0A2N0UXZ3"/>
<comment type="function">
    <text evidence="7">Plays a role in the regulation of phosphate uptake.</text>
</comment>
<dbReference type="RefSeq" id="WP_101028808.1">
    <property type="nucleotide sequence ID" value="NZ_CABMMZ010000038.1"/>
</dbReference>
<evidence type="ECO:0000256" key="1">
    <source>
        <dbReference type="ARBA" id="ARBA00004496"/>
    </source>
</evidence>
<reference evidence="9" key="1">
    <citation type="journal article" date="2018" name="Environ. Microbiol.">
        <title>Sporulation capability and amylosome conservation among diverse human colonic and rumen isolates of the keystone starch-degrader Ruminococcus bromii.</title>
        <authorList>
            <person name="Mukhopadhya I."/>
            <person name="Morais S."/>
            <person name="Laverde-Gomez J."/>
            <person name="Sheridan P.O."/>
            <person name="Walker A.W."/>
            <person name="Kelly W."/>
            <person name="Klieve A.V."/>
            <person name="Ouwerkerk D."/>
            <person name="Duncan S.H."/>
            <person name="Louis P."/>
            <person name="Koropatkin N."/>
            <person name="Cockburn D."/>
            <person name="Kibler R."/>
            <person name="Cooper P.J."/>
            <person name="Sandoval C."/>
            <person name="Crost E."/>
            <person name="Juge N."/>
            <person name="Bayer E.A."/>
            <person name="Flint H.J."/>
        </authorList>
    </citation>
    <scope>NUCLEOTIDE SEQUENCE [LARGE SCALE GENOMIC DNA]</scope>
    <source>
        <strain evidence="9">ATCC 27255</strain>
    </source>
</reference>
<comment type="subcellular location">
    <subcellularLocation>
        <location evidence="1 7">Cytoplasm</location>
    </subcellularLocation>
</comment>
<dbReference type="InterPro" id="IPR038078">
    <property type="entry name" value="PhoU-like_sf"/>
</dbReference>
<feature type="domain" description="PhoU" evidence="8">
    <location>
        <begin position="16"/>
        <end position="101"/>
    </location>
</feature>
<proteinExistence type="inferred from homology"/>
<dbReference type="InterPro" id="IPR028366">
    <property type="entry name" value="PhoU"/>
</dbReference>